<dbReference type="AlphaFoldDB" id="A0A0E3UY89"/>
<name>A0A0E3UY89_9BACT</name>
<proteinExistence type="predicted"/>
<dbReference type="Proteomes" id="UP000033109">
    <property type="component" value="Chromosome"/>
</dbReference>
<dbReference type="RefSeq" id="WP_046311926.1">
    <property type="nucleotide sequence ID" value="NZ_CBCSCY010000047.1"/>
</dbReference>
<evidence type="ECO:0000313" key="2">
    <source>
        <dbReference type="Proteomes" id="UP000033109"/>
    </source>
</evidence>
<gene>
    <name evidence="1" type="ORF">PKOR_15540</name>
</gene>
<dbReference type="PATRIC" id="fig|400092.3.peg.3392"/>
<dbReference type="EMBL" id="CP009621">
    <property type="protein sequence ID" value="AKD04241.1"/>
    <property type="molecule type" value="Genomic_DNA"/>
</dbReference>
<keyword evidence="2" id="KW-1185">Reference proteome</keyword>
<dbReference type="HOGENOM" id="CLU_2827501_0_0_10"/>
<evidence type="ECO:0000313" key="1">
    <source>
        <dbReference type="EMBL" id="AKD04241.1"/>
    </source>
</evidence>
<reference evidence="1 2" key="1">
    <citation type="journal article" date="2015" name="Sci. Rep.">
        <title>Unraveling adaptation of Pontibacter korlensis to radiation and infertility in desert through complete genome and comparative transcriptomic analysis.</title>
        <authorList>
            <person name="Dai J."/>
            <person name="Dai W."/>
            <person name="Qiu C."/>
            <person name="Yang Z."/>
            <person name="Zhang Y."/>
            <person name="Zhou M."/>
            <person name="Zhang L."/>
            <person name="Fang C."/>
            <person name="Gao Q."/>
            <person name="Yang Q."/>
            <person name="Li X."/>
            <person name="Wang Z."/>
            <person name="Wang Z."/>
            <person name="Jia Z."/>
            <person name="Chen X."/>
        </authorList>
    </citation>
    <scope>NUCLEOTIDE SEQUENCE [LARGE SCALE GENOMIC DNA]</scope>
    <source>
        <strain evidence="1 2">X14-1T</strain>
    </source>
</reference>
<accession>A0A0E3UY89</accession>
<dbReference type="KEGG" id="pko:PKOR_15540"/>
<organism evidence="1 2">
    <name type="scientific">Pontibacter korlensis</name>
    <dbReference type="NCBI Taxonomy" id="400092"/>
    <lineage>
        <taxon>Bacteria</taxon>
        <taxon>Pseudomonadati</taxon>
        <taxon>Bacteroidota</taxon>
        <taxon>Cytophagia</taxon>
        <taxon>Cytophagales</taxon>
        <taxon>Hymenobacteraceae</taxon>
        <taxon>Pontibacter</taxon>
    </lineage>
</organism>
<protein>
    <submittedName>
        <fullName evidence="1">Uncharacterized protein</fullName>
    </submittedName>
</protein>
<sequence length="66" mass="7798">MSEDKLQELERKALAAAHEYWEEYKHQNGKQDNMLRWVRNDDSGEMLCLTRGGYTSQLSYFINKLG</sequence>